<keyword evidence="8" id="KW-0406">Ion transport</keyword>
<evidence type="ECO:0000313" key="15">
    <source>
        <dbReference type="Proteomes" id="UP000078486"/>
    </source>
</evidence>
<keyword evidence="4" id="KW-0410">Iron transport</keyword>
<proteinExistence type="inferred from homology"/>
<dbReference type="Gene3D" id="2.40.170.20">
    <property type="entry name" value="TonB-dependent receptor, beta-barrel domain"/>
    <property type="match status" value="1"/>
</dbReference>
<evidence type="ECO:0000256" key="6">
    <source>
        <dbReference type="ARBA" id="ARBA00022729"/>
    </source>
</evidence>
<feature type="chain" id="PRO_5008088925" description="TonB-dependent receptor plug domain-containing protein" evidence="12">
    <location>
        <begin position="26"/>
        <end position="833"/>
    </location>
</feature>
<dbReference type="InterPro" id="IPR012910">
    <property type="entry name" value="Plug_dom"/>
</dbReference>
<keyword evidence="7" id="KW-0408">Iron</keyword>
<dbReference type="GO" id="GO:0015344">
    <property type="term" value="F:siderophore uptake transmembrane transporter activity"/>
    <property type="evidence" value="ECO:0007669"/>
    <property type="project" value="TreeGrafter"/>
</dbReference>
<dbReference type="PROSITE" id="PS52016">
    <property type="entry name" value="TONB_DEPENDENT_REC_3"/>
    <property type="match status" value="1"/>
</dbReference>
<evidence type="ECO:0000256" key="12">
    <source>
        <dbReference type="SAM" id="SignalP"/>
    </source>
</evidence>
<keyword evidence="6 12" id="KW-0732">Signal</keyword>
<dbReference type="RefSeq" id="WP_068770904.1">
    <property type="nucleotide sequence ID" value="NZ_CP109796.1"/>
</dbReference>
<evidence type="ECO:0000313" key="14">
    <source>
        <dbReference type="EMBL" id="OAM89177.1"/>
    </source>
</evidence>
<accession>A0A178IIU8</accession>
<gene>
    <name evidence="14" type="ORF">AW736_14585</name>
</gene>
<comment type="subcellular location">
    <subcellularLocation>
        <location evidence="1 11">Cell outer membrane</location>
        <topology evidence="1 11">Multi-pass membrane protein</topology>
    </subcellularLocation>
</comment>
<comment type="caution">
    <text evidence="14">The sequence shown here is derived from an EMBL/GenBank/DDBJ whole genome shotgun (WGS) entry which is preliminary data.</text>
</comment>
<dbReference type="OrthoDB" id="174594at2"/>
<dbReference type="InterPro" id="IPR039426">
    <property type="entry name" value="TonB-dep_rcpt-like"/>
</dbReference>
<evidence type="ECO:0000256" key="9">
    <source>
        <dbReference type="ARBA" id="ARBA00023136"/>
    </source>
</evidence>
<evidence type="ECO:0000259" key="13">
    <source>
        <dbReference type="Pfam" id="PF07715"/>
    </source>
</evidence>
<protein>
    <recommendedName>
        <fullName evidence="13">TonB-dependent receptor plug domain-containing protein</fullName>
    </recommendedName>
</protein>
<reference evidence="14 15" key="1">
    <citation type="submission" date="2016-01" db="EMBL/GenBank/DDBJ databases">
        <title>High potential of lignocellulose degradation of a new Verrucomicrobia species.</title>
        <authorList>
            <person name="Wang Y."/>
            <person name="Shi Y."/>
            <person name="Qiu Z."/>
            <person name="Liu S."/>
            <person name="Yang H."/>
        </authorList>
    </citation>
    <scope>NUCLEOTIDE SEQUENCE [LARGE SCALE GENOMIC DNA]</scope>
    <source>
        <strain evidence="14 15">TSB47</strain>
    </source>
</reference>
<dbReference type="PANTHER" id="PTHR32552">
    <property type="entry name" value="FERRICHROME IRON RECEPTOR-RELATED"/>
    <property type="match status" value="1"/>
</dbReference>
<keyword evidence="9 11" id="KW-0472">Membrane</keyword>
<dbReference type="STRING" id="1184151.AW736_14585"/>
<keyword evidence="10 11" id="KW-0998">Cell outer membrane</keyword>
<dbReference type="SUPFAM" id="SSF56935">
    <property type="entry name" value="Porins"/>
    <property type="match status" value="1"/>
</dbReference>
<dbReference type="PANTHER" id="PTHR32552:SF68">
    <property type="entry name" value="FERRICHROME OUTER MEMBRANE TRANSPORTER_PHAGE RECEPTOR"/>
    <property type="match status" value="1"/>
</dbReference>
<evidence type="ECO:0000256" key="11">
    <source>
        <dbReference type="PROSITE-ProRule" id="PRU01360"/>
    </source>
</evidence>
<dbReference type="InterPro" id="IPR036942">
    <property type="entry name" value="Beta-barrel_TonB_sf"/>
</dbReference>
<dbReference type="Gene3D" id="2.170.130.10">
    <property type="entry name" value="TonB-dependent receptor, plug domain"/>
    <property type="match status" value="1"/>
</dbReference>
<evidence type="ECO:0000256" key="4">
    <source>
        <dbReference type="ARBA" id="ARBA00022496"/>
    </source>
</evidence>
<dbReference type="AlphaFoldDB" id="A0A178IIU8"/>
<organism evidence="14 15">
    <name type="scientific">Termitidicoccus mucosus</name>
    <dbReference type="NCBI Taxonomy" id="1184151"/>
    <lineage>
        <taxon>Bacteria</taxon>
        <taxon>Pseudomonadati</taxon>
        <taxon>Verrucomicrobiota</taxon>
        <taxon>Opitutia</taxon>
        <taxon>Opitutales</taxon>
        <taxon>Opitutaceae</taxon>
        <taxon>Termitidicoccus</taxon>
    </lineage>
</organism>
<comment type="similarity">
    <text evidence="11">Belongs to the TonB-dependent receptor family.</text>
</comment>
<evidence type="ECO:0000256" key="8">
    <source>
        <dbReference type="ARBA" id="ARBA00023065"/>
    </source>
</evidence>
<name>A0A178IIU8_9BACT</name>
<keyword evidence="3 11" id="KW-1134">Transmembrane beta strand</keyword>
<evidence type="ECO:0000256" key="1">
    <source>
        <dbReference type="ARBA" id="ARBA00004571"/>
    </source>
</evidence>
<evidence type="ECO:0000256" key="2">
    <source>
        <dbReference type="ARBA" id="ARBA00022448"/>
    </source>
</evidence>
<evidence type="ECO:0000256" key="10">
    <source>
        <dbReference type="ARBA" id="ARBA00023237"/>
    </source>
</evidence>
<evidence type="ECO:0000256" key="5">
    <source>
        <dbReference type="ARBA" id="ARBA00022692"/>
    </source>
</evidence>
<dbReference type="Pfam" id="PF07715">
    <property type="entry name" value="Plug"/>
    <property type="match status" value="1"/>
</dbReference>
<dbReference type="EMBL" id="LRRQ01000103">
    <property type="protein sequence ID" value="OAM89177.1"/>
    <property type="molecule type" value="Genomic_DNA"/>
</dbReference>
<dbReference type="GO" id="GO:0009279">
    <property type="term" value="C:cell outer membrane"/>
    <property type="evidence" value="ECO:0007669"/>
    <property type="project" value="UniProtKB-SubCell"/>
</dbReference>
<evidence type="ECO:0000256" key="3">
    <source>
        <dbReference type="ARBA" id="ARBA00022452"/>
    </source>
</evidence>
<sequence>MKIQSYITPAALWLLALSAAPLARGQSTTAPDNGTAPDDEVVQLSAFEVTTSKDVGYQSMSSADVMRMDTPISDIPMNVNVLNEEFINDLMARDIDDILIYDPSIAKSGDSEGFMMRGILSANTVFLNGFPLTGGIGVTQLANIERVTIIKGPNAVIFGPGGFGGVVNRETKRPRPSRQSSARAIYGTLGLWRGEFDTNIPLDAGKKYLLRLNAEWEDGTVASPWSTFRKETSAGAAFTWTPTRATKLNIEYFYNKLQRQNLWSAPILNGDPDGMIVGGTVAVNPETGRKELVQGGTYLTYGNRRMNLVEPDDMRDTQRHIGMVDFQHAFNNRLQLRSQFLYEKQKQANAETAPDAGGLIILKDAALLPRRATSDDRDYDNYQWRNELSAKFDTGPVYHRVLVGLSYMDQRMFMDQKVTSYNFGGITNATYLNRDPSLGIIPVGQQKYDNTGIVGPNQSVSNVLTPDGKDYRDLTIDKVLEDPTLAGLNPHLVMPINIFDREKSFARNTPVLFPSILRDTTTRNTEVYLTDIFSFWENRVFVNIGARYARNYQGRWDWVSGNAVQPAATKIERWDDGVAHNAGAVWHIDSAGRFSLYGNLNRSFSPQAQARPTVDGGFLDPETGQQREIGLKINLADGRVQGLVTWYHIEHNNTSAADPENSGFFVPVLGRKTEGIEVGYNLRPTDNWNLFGGYALTETKDDPRYKRYIASMDRMPRHSFTMLSRWNNFPVKGMSLRLGLIYNGERNLAETNLNASRRDEPVWGPVPATWQVDAGITYNFKLTPKNRKSPQVRLALNAKNILDETDIMTFASEYQWRTRAGRVVEFSCGITFY</sequence>
<feature type="signal peptide" evidence="12">
    <location>
        <begin position="1"/>
        <end position="25"/>
    </location>
</feature>
<keyword evidence="5 11" id="KW-0812">Transmembrane</keyword>
<keyword evidence="2 11" id="KW-0813">Transport</keyword>
<keyword evidence="15" id="KW-1185">Reference proteome</keyword>
<dbReference type="Proteomes" id="UP000078486">
    <property type="component" value="Unassembled WGS sequence"/>
</dbReference>
<dbReference type="InterPro" id="IPR037066">
    <property type="entry name" value="Plug_dom_sf"/>
</dbReference>
<feature type="domain" description="TonB-dependent receptor plug" evidence="13">
    <location>
        <begin position="72"/>
        <end position="166"/>
    </location>
</feature>
<evidence type="ECO:0000256" key="7">
    <source>
        <dbReference type="ARBA" id="ARBA00023004"/>
    </source>
</evidence>